<accession>A0A1Y3QZF8</accession>
<protein>
    <submittedName>
        <fullName evidence="7">Phospholipase</fullName>
    </submittedName>
</protein>
<evidence type="ECO:0000259" key="5">
    <source>
        <dbReference type="PROSITE" id="PS51635"/>
    </source>
</evidence>
<evidence type="ECO:0000256" key="4">
    <source>
        <dbReference type="PROSITE-ProRule" id="PRU01161"/>
    </source>
</evidence>
<evidence type="ECO:0000313" key="7">
    <source>
        <dbReference type="EMBL" id="OUN05061.1"/>
    </source>
</evidence>
<dbReference type="Pfam" id="PF01734">
    <property type="entry name" value="Patatin"/>
    <property type="match status" value="1"/>
</dbReference>
<dbReference type="InterPro" id="IPR016035">
    <property type="entry name" value="Acyl_Trfase/lysoPLipase"/>
</dbReference>
<feature type="active site" description="Nucleophile" evidence="4">
    <location>
        <position position="41"/>
    </location>
</feature>
<organism evidence="7 8">
    <name type="scientific">Alistipes onderdonkii</name>
    <dbReference type="NCBI Taxonomy" id="328813"/>
    <lineage>
        <taxon>Bacteria</taxon>
        <taxon>Pseudomonadati</taxon>
        <taxon>Bacteroidota</taxon>
        <taxon>Bacteroidia</taxon>
        <taxon>Bacteroidales</taxon>
        <taxon>Rikenellaceae</taxon>
        <taxon>Alistipes</taxon>
    </lineage>
</organism>
<feature type="short sequence motif" description="GXGXXG" evidence="4">
    <location>
        <begin position="12"/>
        <end position="17"/>
    </location>
</feature>
<keyword evidence="1 4" id="KW-0378">Hydrolase</keyword>
<dbReference type="PANTHER" id="PTHR14226">
    <property type="entry name" value="NEUROPATHY TARGET ESTERASE/SWISS CHEESE D.MELANOGASTER"/>
    <property type="match status" value="1"/>
</dbReference>
<dbReference type="AlphaFoldDB" id="A0A1Y3QZF8"/>
<dbReference type="Gene3D" id="3.40.1090.10">
    <property type="entry name" value="Cytosolic phospholipase A2 catalytic domain"/>
    <property type="match status" value="2"/>
</dbReference>
<evidence type="ECO:0000256" key="1">
    <source>
        <dbReference type="ARBA" id="ARBA00022801"/>
    </source>
</evidence>
<dbReference type="PANTHER" id="PTHR14226:SF76">
    <property type="entry name" value="NTE FAMILY PROTEIN RSSA"/>
    <property type="match status" value="1"/>
</dbReference>
<sequence length="265" mass="28911">MKKRRAALVLAGGGARGVAHIGAIEELESQGFEVHAVAGTSMGALVGGMYASGHLEAFKEWMYTLDKYKVFGLVDFALSTEGLVKGDRVMRAMKELVPDVKIEKMPLPFAAVAADLLTGREVVLDRGGLYDAIRASISIPSVFRPVRRGNQVLVDGGTVNPLPLNRVRREPGDVLVAVDVSAPFSEEMAVRSKASLNYYKVITASSEIMQQHIARLMCKIYKPDLLIEMPADRFGIFEFYRAREIVEAGRLATRAALEQSLVEAG</sequence>
<dbReference type="SUPFAM" id="SSF52151">
    <property type="entry name" value="FabD/lysophospholipase-like"/>
    <property type="match status" value="1"/>
</dbReference>
<name>A0A1Y3QZF8_9BACT</name>
<dbReference type="RefSeq" id="WP_018696596.1">
    <property type="nucleotide sequence ID" value="NZ_AP025562.1"/>
</dbReference>
<proteinExistence type="predicted"/>
<dbReference type="GO" id="GO:0016787">
    <property type="term" value="F:hydrolase activity"/>
    <property type="evidence" value="ECO:0007669"/>
    <property type="project" value="UniProtKB-UniRule"/>
</dbReference>
<reference evidence="8" key="1">
    <citation type="submission" date="2017-04" db="EMBL/GenBank/DDBJ databases">
        <title>Function of individual gut microbiota members based on whole genome sequencing of pure cultures obtained from chicken caecum.</title>
        <authorList>
            <person name="Medvecky M."/>
            <person name="Cejkova D."/>
            <person name="Polansky O."/>
            <person name="Karasova D."/>
            <person name="Kubasova T."/>
            <person name="Cizek A."/>
            <person name="Rychlik I."/>
        </authorList>
    </citation>
    <scope>NUCLEOTIDE SEQUENCE [LARGE SCALE GENOMIC DNA]</scope>
    <source>
        <strain evidence="8">An90</strain>
    </source>
</reference>
<evidence type="ECO:0000313" key="6">
    <source>
        <dbReference type="EMBL" id="KAA2379517.1"/>
    </source>
</evidence>
<evidence type="ECO:0000256" key="3">
    <source>
        <dbReference type="ARBA" id="ARBA00023098"/>
    </source>
</evidence>
<reference evidence="7" key="2">
    <citation type="journal article" date="2018" name="BMC Genomics">
        <title>Whole genome sequencing and function prediction of 133 gut anaerobes isolated from chicken caecum in pure cultures.</title>
        <authorList>
            <person name="Medvecky M."/>
            <person name="Cejkova D."/>
            <person name="Polansky O."/>
            <person name="Karasova D."/>
            <person name="Kubasova T."/>
            <person name="Cizek A."/>
            <person name="Rychlik I."/>
        </authorList>
    </citation>
    <scope>NUCLEOTIDE SEQUENCE</scope>
    <source>
        <strain evidence="7">An90</strain>
    </source>
</reference>
<dbReference type="EMBL" id="VVXH01000004">
    <property type="protein sequence ID" value="KAA2379517.1"/>
    <property type="molecule type" value="Genomic_DNA"/>
</dbReference>
<comment type="caution">
    <text evidence="7">The sequence shown here is derived from an EMBL/GenBank/DDBJ whole genome shotgun (WGS) entry which is preliminary data.</text>
</comment>
<evidence type="ECO:0000256" key="2">
    <source>
        <dbReference type="ARBA" id="ARBA00022963"/>
    </source>
</evidence>
<dbReference type="EMBL" id="NFHB01000001">
    <property type="protein sequence ID" value="OUN05061.1"/>
    <property type="molecule type" value="Genomic_DNA"/>
</dbReference>
<feature type="short sequence motif" description="DGA/G" evidence="4">
    <location>
        <begin position="155"/>
        <end position="157"/>
    </location>
</feature>
<dbReference type="Proteomes" id="UP000322940">
    <property type="component" value="Unassembled WGS sequence"/>
</dbReference>
<keyword evidence="3 4" id="KW-0443">Lipid metabolism</keyword>
<feature type="short sequence motif" description="GXSXG" evidence="4">
    <location>
        <begin position="39"/>
        <end position="43"/>
    </location>
</feature>
<feature type="active site" description="Proton acceptor" evidence="4">
    <location>
        <position position="155"/>
    </location>
</feature>
<evidence type="ECO:0000313" key="8">
    <source>
        <dbReference type="Proteomes" id="UP000195772"/>
    </source>
</evidence>
<dbReference type="InterPro" id="IPR050301">
    <property type="entry name" value="NTE"/>
</dbReference>
<keyword evidence="2 4" id="KW-0442">Lipid degradation</keyword>
<feature type="domain" description="PNPLA" evidence="5">
    <location>
        <begin position="8"/>
        <end position="168"/>
    </location>
</feature>
<dbReference type="PROSITE" id="PS51635">
    <property type="entry name" value="PNPLA"/>
    <property type="match status" value="1"/>
</dbReference>
<dbReference type="OrthoDB" id="9770965at2"/>
<dbReference type="Proteomes" id="UP000195772">
    <property type="component" value="Unassembled WGS sequence"/>
</dbReference>
<reference evidence="6 9" key="3">
    <citation type="journal article" date="2019" name="Nat. Med.">
        <title>A library of human gut bacterial isolates paired with longitudinal multiomics data enables mechanistic microbiome research.</title>
        <authorList>
            <person name="Poyet M."/>
            <person name="Groussin M."/>
            <person name="Gibbons S.M."/>
            <person name="Avila-Pacheco J."/>
            <person name="Jiang X."/>
            <person name="Kearney S.M."/>
            <person name="Perrotta A.R."/>
            <person name="Berdy B."/>
            <person name="Zhao S."/>
            <person name="Lieberman T.D."/>
            <person name="Swanson P.K."/>
            <person name="Smith M."/>
            <person name="Roesemann S."/>
            <person name="Alexander J.E."/>
            <person name="Rich S.A."/>
            <person name="Livny J."/>
            <person name="Vlamakis H."/>
            <person name="Clish C."/>
            <person name="Bullock K."/>
            <person name="Deik A."/>
            <person name="Scott J."/>
            <person name="Pierce K.A."/>
            <person name="Xavier R.J."/>
            <person name="Alm E.J."/>
        </authorList>
    </citation>
    <scope>NUCLEOTIDE SEQUENCE [LARGE SCALE GENOMIC DNA]</scope>
    <source>
        <strain evidence="6 9">BIOML-A266</strain>
    </source>
</reference>
<dbReference type="GO" id="GO:0016042">
    <property type="term" value="P:lipid catabolic process"/>
    <property type="evidence" value="ECO:0007669"/>
    <property type="project" value="UniProtKB-UniRule"/>
</dbReference>
<dbReference type="eggNOG" id="COG1752">
    <property type="taxonomic scope" value="Bacteria"/>
</dbReference>
<evidence type="ECO:0000313" key="9">
    <source>
        <dbReference type="Proteomes" id="UP000322940"/>
    </source>
</evidence>
<dbReference type="InterPro" id="IPR002641">
    <property type="entry name" value="PNPLA_dom"/>
</dbReference>
<gene>
    <name evidence="7" type="ORF">B5G41_01810</name>
    <name evidence="6" type="ORF">F2Y10_04930</name>
</gene>